<gene>
    <name evidence="1" type="ORF">Cboi01_000166900</name>
</gene>
<name>A0ACB5TKH4_CANBO</name>
<organism evidence="1 2">
    <name type="scientific">Candida boidinii</name>
    <name type="common">Yeast</name>
    <dbReference type="NCBI Taxonomy" id="5477"/>
    <lineage>
        <taxon>Eukaryota</taxon>
        <taxon>Fungi</taxon>
        <taxon>Dikarya</taxon>
        <taxon>Ascomycota</taxon>
        <taxon>Saccharomycotina</taxon>
        <taxon>Pichiomycetes</taxon>
        <taxon>Pichiales</taxon>
        <taxon>Pichiaceae</taxon>
        <taxon>Ogataea</taxon>
        <taxon>Ogataea/Candida clade</taxon>
    </lineage>
</organism>
<comment type="caution">
    <text evidence="1">The sequence shown here is derived from an EMBL/GenBank/DDBJ whole genome shotgun (WGS) entry which is preliminary data.</text>
</comment>
<evidence type="ECO:0000313" key="1">
    <source>
        <dbReference type="EMBL" id="GME90047.1"/>
    </source>
</evidence>
<accession>A0ACB5TKH4</accession>
<dbReference type="Proteomes" id="UP001165101">
    <property type="component" value="Unassembled WGS sequence"/>
</dbReference>
<keyword evidence="2" id="KW-1185">Reference proteome</keyword>
<sequence length="626" mass="69771">MDYSEKKEVEKTSSDEIIIPNSSTSDNGSLDISNRTFLPEYTDEYNPDGYIVATEEDRLKYKNVMATLNYSIFLICIVEFAERGSYYGVQGCLANFIQRPLPAGGNGWGAPPKNSQLSAGALDLGLQASSGVTTMLQFLAYTTPLLGGYLADTKMDKFKAVMIGAWIGAISHVLLVIAAIPSVLDKGRSALAPTVIGIVLLAVGTGFIKPNLLPLLLDQYPYKTNVLKRVEDGSYVYVNRDSSLERITLIFYWSINIGAFLQLATSYCEKRIGFWLAFLVPGIMYAIVPIVLITVNKHLVKQIPQGSVLDKVFKVLRVSFRGNWVKRAYARQFFSYASPSAMNERGEYFLSEKSQKPISWTDKDVQDIARTFICCFMFLYWIFFNLNDTGLGSTLTSQAGSMVTNGVPNDLFNNFNQITIIVLLPILDRGIYPILRRFNIKFRTELKVSFGFLLGAISSMVAAIIQHQIYTTSPCGYYSTDCEEVSPISAWREVAVYVFQAAGECFCYTTAYEVAYTRAPKHMKGLVMALFLFMSAISSAISLAVTAALIDPWLIYPFAALAIAGFLTAVVFPIQYWRLDLTMQKEAIADGLAEDEEDYEKSLSPRASRHSHEATAEMASIYENRR</sequence>
<dbReference type="EMBL" id="BSXV01000655">
    <property type="protein sequence ID" value="GME90047.1"/>
    <property type="molecule type" value="Genomic_DNA"/>
</dbReference>
<evidence type="ECO:0000313" key="2">
    <source>
        <dbReference type="Proteomes" id="UP001165101"/>
    </source>
</evidence>
<reference evidence="1" key="1">
    <citation type="submission" date="2023-04" db="EMBL/GenBank/DDBJ databases">
        <title>Candida boidinii NBRC 1967.</title>
        <authorList>
            <person name="Ichikawa N."/>
            <person name="Sato H."/>
            <person name="Tonouchi N."/>
        </authorList>
    </citation>
    <scope>NUCLEOTIDE SEQUENCE</scope>
    <source>
        <strain evidence="1">NBRC 1967</strain>
    </source>
</reference>
<protein>
    <submittedName>
        <fullName evidence="1">Unnamed protein product</fullName>
    </submittedName>
</protein>
<proteinExistence type="predicted"/>